<evidence type="ECO:0000256" key="5">
    <source>
        <dbReference type="ARBA" id="ARBA00022691"/>
    </source>
</evidence>
<reference evidence="8" key="1">
    <citation type="submission" date="2020-08" db="EMBL/GenBank/DDBJ databases">
        <title>Lewinella bacteria from marine environments.</title>
        <authorList>
            <person name="Zhong Y."/>
        </authorList>
    </citation>
    <scope>NUCLEOTIDE SEQUENCE</scope>
    <source>
        <strain evidence="8">KCTC 42187</strain>
    </source>
</reference>
<evidence type="ECO:0000313" key="8">
    <source>
        <dbReference type="EMBL" id="MBC6993274.1"/>
    </source>
</evidence>
<feature type="domain" description="RlmG N-terminal" evidence="7">
    <location>
        <begin position="36"/>
        <end position="178"/>
    </location>
</feature>
<keyword evidence="9" id="KW-1185">Reference proteome</keyword>
<accession>A0A923PL40</accession>
<dbReference type="InterPro" id="IPR029063">
    <property type="entry name" value="SAM-dependent_MTases_sf"/>
</dbReference>
<evidence type="ECO:0000256" key="3">
    <source>
        <dbReference type="ARBA" id="ARBA00022603"/>
    </source>
</evidence>
<evidence type="ECO:0000259" key="7">
    <source>
        <dbReference type="Pfam" id="PF26049"/>
    </source>
</evidence>
<comment type="caution">
    <text evidence="8">The sequence shown here is derived from an EMBL/GenBank/DDBJ whole genome shotgun (WGS) entry which is preliminary data.</text>
</comment>
<organism evidence="8 9">
    <name type="scientific">Neolewinella lacunae</name>
    <dbReference type="NCBI Taxonomy" id="1517758"/>
    <lineage>
        <taxon>Bacteria</taxon>
        <taxon>Pseudomonadati</taxon>
        <taxon>Bacteroidota</taxon>
        <taxon>Saprospiria</taxon>
        <taxon>Saprospirales</taxon>
        <taxon>Lewinellaceae</taxon>
        <taxon>Neolewinella</taxon>
    </lineage>
</organism>
<dbReference type="GO" id="GO:0008170">
    <property type="term" value="F:N-methyltransferase activity"/>
    <property type="evidence" value="ECO:0007669"/>
    <property type="project" value="UniProtKB-ARBA"/>
</dbReference>
<evidence type="ECO:0000256" key="2">
    <source>
        <dbReference type="ARBA" id="ARBA00022552"/>
    </source>
</evidence>
<dbReference type="CDD" id="cd02440">
    <property type="entry name" value="AdoMet_MTases"/>
    <property type="match status" value="1"/>
</dbReference>
<dbReference type="SUPFAM" id="SSF53335">
    <property type="entry name" value="S-adenosyl-L-methionine-dependent methyltransferases"/>
    <property type="match status" value="1"/>
</dbReference>
<dbReference type="RefSeq" id="WP_187465389.1">
    <property type="nucleotide sequence ID" value="NZ_JAUFQK010000091.1"/>
</dbReference>
<sequence length="380" mass="41884">MIDPQLTTVHYAGRPYRLPLLALGGTASAPLLKPAEVLLLDWARQQPPGPALALHDHFGVLTTCLEGRERTMASDNAVHHQRLAFAFRSNFGEDGLLPRSFDLFTPPPPPALALLHLPKSLDLFAEYLHYVAAAASPATHLAVGFQTRHFTPRLLAVAAAYAGKVEQSRAYKKARLLLLSQLRLPDPAPDRLHTIRYQDRDYEQYRGVFSAHHIDYATQFLLDTWATHPLLCGLPAPVRLLDIGCGNGVIVDQLRQRHYPAAEVAGTDVSSLAIASARRNLGPAADLRWQPDLTHWPAQHFGLIVTNPPFHDGHRNSIDASLDLFTAATQKLAADGHFVVVANRHLNYATHLERRFGEVLTVAENQKFVIYRSAGPLGAA</sequence>
<dbReference type="PANTHER" id="PTHR47816">
    <property type="entry name" value="RIBOSOMAL RNA SMALL SUBUNIT METHYLTRANSFERASE C"/>
    <property type="match status" value="1"/>
</dbReference>
<keyword evidence="3 8" id="KW-0489">Methyltransferase</keyword>
<keyword evidence="4" id="KW-0808">Transferase</keyword>
<protein>
    <submittedName>
        <fullName evidence="8">Methyltransferase</fullName>
    </submittedName>
</protein>
<evidence type="ECO:0000256" key="4">
    <source>
        <dbReference type="ARBA" id="ARBA00022679"/>
    </source>
</evidence>
<dbReference type="PANTHER" id="PTHR47816:SF5">
    <property type="entry name" value="RIBOSOMAL RNA LARGE SUBUNIT METHYLTRANSFERASE G"/>
    <property type="match status" value="1"/>
</dbReference>
<dbReference type="EMBL" id="JACSIT010000061">
    <property type="protein sequence ID" value="MBC6993274.1"/>
    <property type="molecule type" value="Genomic_DNA"/>
</dbReference>
<gene>
    <name evidence="8" type="ORF">H9S92_03810</name>
</gene>
<dbReference type="Pfam" id="PF05175">
    <property type="entry name" value="MTS"/>
    <property type="match status" value="1"/>
</dbReference>
<keyword evidence="2" id="KW-0698">rRNA processing</keyword>
<dbReference type="InterPro" id="IPR002052">
    <property type="entry name" value="DNA_methylase_N6_adenine_CS"/>
</dbReference>
<dbReference type="PROSITE" id="PS00092">
    <property type="entry name" value="N6_MTASE"/>
    <property type="match status" value="1"/>
</dbReference>
<dbReference type="GO" id="GO:0008757">
    <property type="term" value="F:S-adenosylmethionine-dependent methyltransferase activity"/>
    <property type="evidence" value="ECO:0007669"/>
    <property type="project" value="InterPro"/>
</dbReference>
<dbReference type="GO" id="GO:0032259">
    <property type="term" value="P:methylation"/>
    <property type="evidence" value="ECO:0007669"/>
    <property type="project" value="UniProtKB-KW"/>
</dbReference>
<dbReference type="GO" id="GO:0003676">
    <property type="term" value="F:nucleic acid binding"/>
    <property type="evidence" value="ECO:0007669"/>
    <property type="project" value="InterPro"/>
</dbReference>
<evidence type="ECO:0000259" key="6">
    <source>
        <dbReference type="Pfam" id="PF05175"/>
    </source>
</evidence>
<dbReference type="AlphaFoldDB" id="A0A923PL40"/>
<dbReference type="InterPro" id="IPR007848">
    <property type="entry name" value="Small_mtfrase_dom"/>
</dbReference>
<proteinExistence type="predicted"/>
<evidence type="ECO:0000256" key="1">
    <source>
        <dbReference type="ARBA" id="ARBA00022490"/>
    </source>
</evidence>
<keyword evidence="1" id="KW-0963">Cytoplasm</keyword>
<dbReference type="Proteomes" id="UP000650081">
    <property type="component" value="Unassembled WGS sequence"/>
</dbReference>
<keyword evidence="5" id="KW-0949">S-adenosyl-L-methionine</keyword>
<evidence type="ECO:0000313" key="9">
    <source>
        <dbReference type="Proteomes" id="UP000650081"/>
    </source>
</evidence>
<name>A0A923PL40_9BACT</name>
<dbReference type="Pfam" id="PF26049">
    <property type="entry name" value="RLMG_N"/>
    <property type="match status" value="1"/>
</dbReference>
<dbReference type="InterPro" id="IPR046977">
    <property type="entry name" value="RsmC/RlmG"/>
</dbReference>
<feature type="domain" description="Methyltransferase small" evidence="6">
    <location>
        <begin position="206"/>
        <end position="372"/>
    </location>
</feature>
<dbReference type="InterPro" id="IPR058679">
    <property type="entry name" value="RlmG_N"/>
</dbReference>
<dbReference type="GO" id="GO:0006364">
    <property type="term" value="P:rRNA processing"/>
    <property type="evidence" value="ECO:0007669"/>
    <property type="project" value="UniProtKB-KW"/>
</dbReference>
<dbReference type="Gene3D" id="3.40.50.150">
    <property type="entry name" value="Vaccinia Virus protein VP39"/>
    <property type="match status" value="2"/>
</dbReference>